<dbReference type="PANTHER" id="PTHR12243">
    <property type="entry name" value="MADF DOMAIN TRANSCRIPTION FACTOR"/>
    <property type="match status" value="1"/>
</dbReference>
<dbReference type="EMBL" id="LR899009">
    <property type="protein sequence ID" value="CAD7077705.1"/>
    <property type="molecule type" value="Genomic_DNA"/>
</dbReference>
<proteinExistence type="predicted"/>
<dbReference type="Pfam" id="PF02944">
    <property type="entry name" value="BESS"/>
    <property type="match status" value="1"/>
</dbReference>
<evidence type="ECO:0000256" key="1">
    <source>
        <dbReference type="PROSITE-ProRule" id="PRU00371"/>
    </source>
</evidence>
<protein>
    <recommendedName>
        <fullName evidence="7">MADF domain-containing protein</fullName>
    </recommendedName>
</protein>
<evidence type="ECO:0000259" key="3">
    <source>
        <dbReference type="PROSITE" id="PS51029"/>
    </source>
</evidence>
<gene>
    <name evidence="5" type="ORF">HERILL_LOCUS1027</name>
</gene>
<dbReference type="OrthoDB" id="8038273at2759"/>
<evidence type="ECO:0008006" key="7">
    <source>
        <dbReference type="Google" id="ProtNLM"/>
    </source>
</evidence>
<accession>A0A7R8UBG9</accession>
<keyword evidence="1" id="KW-0539">Nucleus</keyword>
<dbReference type="SMART" id="SM00595">
    <property type="entry name" value="MADF"/>
    <property type="match status" value="1"/>
</dbReference>
<dbReference type="GO" id="GO:0005634">
    <property type="term" value="C:nucleus"/>
    <property type="evidence" value="ECO:0007669"/>
    <property type="project" value="UniProtKB-SubCell"/>
</dbReference>
<dbReference type="Pfam" id="PF10545">
    <property type="entry name" value="MADF_DNA_bdg"/>
    <property type="match status" value="1"/>
</dbReference>
<dbReference type="InterPro" id="IPR004210">
    <property type="entry name" value="BESS_motif"/>
</dbReference>
<name>A0A7R8UBG9_HERIL</name>
<sequence length="331" mass="38325">MSETPRFIALVEQYECLWKKAYRNNLAARRKAWEEVAEKLYGCSWNTFSFSDKKAARSELQKKWKNIKDSFLKELRHQQHEKSGLANKKKAKYMFFDYLMFLIPEIDPRSRNRFPFINNSTESYPSSVEQDPMKDDNSCETYSYENACESPPPLSPEEKSTTAVARSTTVIRRRPTKSKITSVQFRSRLLKILSQQQNQKPNCAHDDDESFFHSLLPIVRKLDEQQKIQFRMEVLNSLRSARSFNNIPPQTAMNLGNLSNNQSYFPLSQHQLQIYSLPSTHTDLTNANGSHPQQNTNGVNVSNASQLEHVSLSNDLDSRKNQNVQVYSNVL</sequence>
<feature type="domain" description="MADF" evidence="3">
    <location>
        <begin position="6"/>
        <end position="107"/>
    </location>
</feature>
<dbReference type="GO" id="GO:0006357">
    <property type="term" value="P:regulation of transcription by RNA polymerase II"/>
    <property type="evidence" value="ECO:0007669"/>
    <property type="project" value="TreeGrafter"/>
</dbReference>
<evidence type="ECO:0000313" key="6">
    <source>
        <dbReference type="Proteomes" id="UP000594454"/>
    </source>
</evidence>
<dbReference type="GO" id="GO:0005667">
    <property type="term" value="C:transcription regulator complex"/>
    <property type="evidence" value="ECO:0007669"/>
    <property type="project" value="TreeGrafter"/>
</dbReference>
<dbReference type="Proteomes" id="UP000594454">
    <property type="component" value="Chromosome 1"/>
</dbReference>
<organism evidence="5 6">
    <name type="scientific">Hermetia illucens</name>
    <name type="common">Black soldier fly</name>
    <dbReference type="NCBI Taxonomy" id="343691"/>
    <lineage>
        <taxon>Eukaryota</taxon>
        <taxon>Metazoa</taxon>
        <taxon>Ecdysozoa</taxon>
        <taxon>Arthropoda</taxon>
        <taxon>Hexapoda</taxon>
        <taxon>Insecta</taxon>
        <taxon>Pterygota</taxon>
        <taxon>Neoptera</taxon>
        <taxon>Endopterygota</taxon>
        <taxon>Diptera</taxon>
        <taxon>Brachycera</taxon>
        <taxon>Stratiomyomorpha</taxon>
        <taxon>Stratiomyidae</taxon>
        <taxon>Hermetiinae</taxon>
        <taxon>Hermetia</taxon>
    </lineage>
</organism>
<dbReference type="PANTHER" id="PTHR12243:SF60">
    <property type="entry name" value="SI:CH211-15D5.12-RELATED"/>
    <property type="match status" value="1"/>
</dbReference>
<feature type="domain" description="BESS" evidence="4">
    <location>
        <begin position="205"/>
        <end position="244"/>
    </location>
</feature>
<dbReference type="PROSITE" id="PS51029">
    <property type="entry name" value="MADF"/>
    <property type="match status" value="1"/>
</dbReference>
<evidence type="ECO:0000259" key="4">
    <source>
        <dbReference type="PROSITE" id="PS51031"/>
    </source>
</evidence>
<dbReference type="AlphaFoldDB" id="A0A7R8UBG9"/>
<evidence type="ECO:0000313" key="5">
    <source>
        <dbReference type="EMBL" id="CAD7077705.1"/>
    </source>
</evidence>
<reference evidence="5 6" key="1">
    <citation type="submission" date="2020-11" db="EMBL/GenBank/DDBJ databases">
        <authorList>
            <person name="Wallbank WR R."/>
            <person name="Pardo Diaz C."/>
            <person name="Kozak K."/>
            <person name="Martin S."/>
            <person name="Jiggins C."/>
            <person name="Moest M."/>
            <person name="Warren A I."/>
            <person name="Generalovic N T."/>
            <person name="Byers J.R.P. K."/>
            <person name="Montejo-Kovacevich G."/>
            <person name="Yen C E."/>
        </authorList>
    </citation>
    <scope>NUCLEOTIDE SEQUENCE [LARGE SCALE GENOMIC DNA]</scope>
</reference>
<evidence type="ECO:0000256" key="2">
    <source>
        <dbReference type="SAM" id="MobiDB-lite"/>
    </source>
</evidence>
<feature type="region of interest" description="Disordered" evidence="2">
    <location>
        <begin position="280"/>
        <end position="299"/>
    </location>
</feature>
<dbReference type="GO" id="GO:0003677">
    <property type="term" value="F:DNA binding"/>
    <property type="evidence" value="ECO:0007669"/>
    <property type="project" value="InterPro"/>
</dbReference>
<comment type="subcellular location">
    <subcellularLocation>
        <location evidence="1">Nucleus</location>
    </subcellularLocation>
</comment>
<dbReference type="InterPro" id="IPR039353">
    <property type="entry name" value="TF_Adf1"/>
</dbReference>
<dbReference type="InterPro" id="IPR006578">
    <property type="entry name" value="MADF-dom"/>
</dbReference>
<dbReference type="PROSITE" id="PS51031">
    <property type="entry name" value="BESS"/>
    <property type="match status" value="1"/>
</dbReference>
<keyword evidence="6" id="KW-1185">Reference proteome</keyword>
<dbReference type="InParanoid" id="A0A7R8UBG9"/>